<accession>A0A1Y1T543</accession>
<dbReference type="EMBL" id="ARYN01000007">
    <property type="protein sequence ID" value="ORL45714.1"/>
    <property type="molecule type" value="Genomic_DNA"/>
</dbReference>
<proteinExistence type="predicted"/>
<dbReference type="STRING" id="1185767.IIF7_08685"/>
<reference evidence="1 2" key="1">
    <citation type="submission" date="2013-04" db="EMBL/GenBank/DDBJ databases">
        <title>Zunongwangia sp. 22II14-10F7 Genome Sequencing.</title>
        <authorList>
            <person name="Lai Q."/>
            <person name="Shao Z."/>
        </authorList>
    </citation>
    <scope>NUCLEOTIDE SEQUENCE [LARGE SCALE GENOMIC DNA]</scope>
    <source>
        <strain evidence="1 2">22II14-10F7</strain>
    </source>
</reference>
<protein>
    <submittedName>
        <fullName evidence="1">Uncharacterized protein</fullName>
    </submittedName>
</protein>
<organism evidence="1 2">
    <name type="scientific">Zunongwangia atlantica 22II14-10F7</name>
    <dbReference type="NCBI Taxonomy" id="1185767"/>
    <lineage>
        <taxon>Bacteria</taxon>
        <taxon>Pseudomonadati</taxon>
        <taxon>Bacteroidota</taxon>
        <taxon>Flavobacteriia</taxon>
        <taxon>Flavobacteriales</taxon>
        <taxon>Flavobacteriaceae</taxon>
        <taxon>Zunongwangia</taxon>
    </lineage>
</organism>
<dbReference type="OrthoDB" id="1451496at2"/>
<gene>
    <name evidence="1" type="ORF">IIF7_08685</name>
</gene>
<name>A0A1Y1T543_9FLAO</name>
<sequence>MIKTLKYIGIAILSAGVLTSCDDDDSFNNETVDLGGYAYLTDQNLSVFDNNETLNIDIFTQNGVTAESMELLQDGQSIGTATISENSASFNSSVLGSFTLEDDETSTDYPLTLETTYSNGNTSADTFTIGVEEAISISDDNIATIELDSIDNASLGYSIFTNSASIDSVNVYLKRNANGTYITNNISDFPESGEGEIALSDTNYSDLNLAVNDTLYYRFAAYSGDLSSAQESTIIIIEPEDEE</sequence>
<keyword evidence="2" id="KW-1185">Reference proteome</keyword>
<dbReference type="AlphaFoldDB" id="A0A1Y1T543"/>
<dbReference type="PROSITE" id="PS51257">
    <property type="entry name" value="PROKAR_LIPOPROTEIN"/>
    <property type="match status" value="1"/>
</dbReference>
<evidence type="ECO:0000313" key="2">
    <source>
        <dbReference type="Proteomes" id="UP000192746"/>
    </source>
</evidence>
<comment type="caution">
    <text evidence="1">The sequence shown here is derived from an EMBL/GenBank/DDBJ whole genome shotgun (WGS) entry which is preliminary data.</text>
</comment>
<evidence type="ECO:0000313" key="1">
    <source>
        <dbReference type="EMBL" id="ORL45714.1"/>
    </source>
</evidence>
<dbReference type="Proteomes" id="UP000192746">
    <property type="component" value="Unassembled WGS sequence"/>
</dbReference>
<dbReference type="RefSeq" id="WP_084841302.1">
    <property type="nucleotide sequence ID" value="NZ_ARYN01000007.1"/>
</dbReference>